<sequence length="105" mass="10795">MTQFRDFPGELKDEDGQPFRAAGARAVAVGVDERELVTGCAAVAGGFLHAGVLFDGVQGGIEAAGAFEQAHTLADQIVGPLPAFAVAPLARTVRENLADTGTSAW</sequence>
<name>A0A6H9Y6N5_9ACTN</name>
<dbReference type="AlphaFoldDB" id="A0A6H9Y6N5"/>
<proteinExistence type="predicted"/>
<organism evidence="1 2">
    <name type="scientific">Actinomadura rudentiformis</name>
    <dbReference type="NCBI Taxonomy" id="359158"/>
    <lineage>
        <taxon>Bacteria</taxon>
        <taxon>Bacillati</taxon>
        <taxon>Actinomycetota</taxon>
        <taxon>Actinomycetes</taxon>
        <taxon>Streptosporangiales</taxon>
        <taxon>Thermomonosporaceae</taxon>
        <taxon>Actinomadura</taxon>
    </lineage>
</organism>
<dbReference type="Proteomes" id="UP000468735">
    <property type="component" value="Unassembled WGS sequence"/>
</dbReference>
<accession>A0A6H9Y6N5</accession>
<dbReference type="EMBL" id="WBMT01000036">
    <property type="protein sequence ID" value="KAB2339313.1"/>
    <property type="molecule type" value="Genomic_DNA"/>
</dbReference>
<gene>
    <name evidence="1" type="ORF">F8566_48285</name>
</gene>
<dbReference type="RefSeq" id="WP_151571017.1">
    <property type="nucleotide sequence ID" value="NZ_WBMT01000036.1"/>
</dbReference>
<protein>
    <submittedName>
        <fullName evidence="1">Uncharacterized protein</fullName>
    </submittedName>
</protein>
<evidence type="ECO:0000313" key="1">
    <source>
        <dbReference type="EMBL" id="KAB2339313.1"/>
    </source>
</evidence>
<reference evidence="1 2" key="1">
    <citation type="submission" date="2019-09" db="EMBL/GenBank/DDBJ databases">
        <title>Actinomadura physcomitrii sp. nov., a novel actinomycete isolated from moss [Physcomitrium sphaericum (Ludw) Fuernr].</title>
        <authorList>
            <person name="Zhuang X."/>
            <person name="Liu C."/>
        </authorList>
    </citation>
    <scope>NUCLEOTIDE SEQUENCE [LARGE SCALE GENOMIC DNA]</scope>
    <source>
        <strain evidence="1 2">HMC1</strain>
    </source>
</reference>
<keyword evidence="2" id="KW-1185">Reference proteome</keyword>
<comment type="caution">
    <text evidence="1">The sequence shown here is derived from an EMBL/GenBank/DDBJ whole genome shotgun (WGS) entry which is preliminary data.</text>
</comment>
<evidence type="ECO:0000313" key="2">
    <source>
        <dbReference type="Proteomes" id="UP000468735"/>
    </source>
</evidence>